<evidence type="ECO:0000256" key="2">
    <source>
        <dbReference type="ARBA" id="ARBA00022448"/>
    </source>
</evidence>
<keyword evidence="6" id="KW-0998">Cell outer membrane</keyword>
<evidence type="ECO:0000256" key="4">
    <source>
        <dbReference type="ARBA" id="ARBA00022692"/>
    </source>
</evidence>
<feature type="coiled-coil region" evidence="7">
    <location>
        <begin position="334"/>
        <end position="361"/>
    </location>
</feature>
<keyword evidence="4" id="KW-0812">Transmembrane</keyword>
<keyword evidence="5" id="KW-0472">Membrane</keyword>
<organism evidence="8">
    <name type="scientific">hydrothermal vent metagenome</name>
    <dbReference type="NCBI Taxonomy" id="652676"/>
    <lineage>
        <taxon>unclassified sequences</taxon>
        <taxon>metagenomes</taxon>
        <taxon>ecological metagenomes</taxon>
    </lineage>
</organism>
<gene>
    <name evidence="8" type="ORF">MNBD_DELTA04-1536</name>
</gene>
<protein>
    <recommendedName>
        <fullName evidence="9">Outer membrane efflux protein</fullName>
    </recommendedName>
</protein>
<sequence length="454" mass="50304">MPERLGEGAGVARLIGFIDCTLLALSLAGTMMSMAWAGNSPAARQAPLPDPLTLTKALSYADAPQPELDLARAAVDSARAGVLDAASSSGVRSYLELTPQWVNPSSDPSCGLIDDSNVRLLLTKRLYDFGQTRALTYSAKAMVSAQRQLYFNARQQRRLEIIKRFFAVLLADAHSAFDTEATAYNYVSFDKARDRRKLGQISDVDLLAYEDRYQQALVKRTESQAAQRFTRTQLAVALNHPDDLPDNLVRPDLSQLDHPVPDYEAILQEVLKANPVVLALRDQVRSAKEKIVAAQRQDRPILEAELEAAGLRRESNGRNDMRATLNLRIPIYQNGLVESAVAQARAQLRRAEARLASVRQGLRTTLLGLVEQVNNLKVARKAARVRTAYRDLYADRSRSLYNLEIKTDLGDAMARLTEAQWQAAKVDYELVLTWAKIDALTGKLIATSSKETAK</sequence>
<proteinExistence type="predicted"/>
<accession>A0A3B0VAU2</accession>
<dbReference type="GO" id="GO:0009279">
    <property type="term" value="C:cell outer membrane"/>
    <property type="evidence" value="ECO:0007669"/>
    <property type="project" value="UniProtKB-SubCell"/>
</dbReference>
<dbReference type="GO" id="GO:0015288">
    <property type="term" value="F:porin activity"/>
    <property type="evidence" value="ECO:0007669"/>
    <property type="project" value="TreeGrafter"/>
</dbReference>
<evidence type="ECO:0000256" key="5">
    <source>
        <dbReference type="ARBA" id="ARBA00023136"/>
    </source>
</evidence>
<dbReference type="SUPFAM" id="SSF56954">
    <property type="entry name" value="Outer membrane efflux proteins (OEP)"/>
    <property type="match status" value="1"/>
</dbReference>
<keyword evidence="7" id="KW-0175">Coiled coil</keyword>
<evidence type="ECO:0000256" key="1">
    <source>
        <dbReference type="ARBA" id="ARBA00004442"/>
    </source>
</evidence>
<keyword evidence="3" id="KW-1134">Transmembrane beta strand</keyword>
<evidence type="ECO:0000256" key="7">
    <source>
        <dbReference type="SAM" id="Coils"/>
    </source>
</evidence>
<reference evidence="8" key="1">
    <citation type="submission" date="2018-06" db="EMBL/GenBank/DDBJ databases">
        <authorList>
            <person name="Zhirakovskaya E."/>
        </authorList>
    </citation>
    <scope>NUCLEOTIDE SEQUENCE</scope>
</reference>
<dbReference type="Gene3D" id="1.20.1600.10">
    <property type="entry name" value="Outer membrane efflux proteins (OEP)"/>
    <property type="match status" value="1"/>
</dbReference>
<dbReference type="InterPro" id="IPR051906">
    <property type="entry name" value="TolC-like"/>
</dbReference>
<keyword evidence="2" id="KW-0813">Transport</keyword>
<evidence type="ECO:0000256" key="3">
    <source>
        <dbReference type="ARBA" id="ARBA00022452"/>
    </source>
</evidence>
<name>A0A3B0VAU2_9ZZZZ</name>
<dbReference type="PANTHER" id="PTHR30026:SF20">
    <property type="entry name" value="OUTER MEMBRANE PROTEIN TOLC"/>
    <property type="match status" value="1"/>
</dbReference>
<dbReference type="InterPro" id="IPR003423">
    <property type="entry name" value="OMP_efflux"/>
</dbReference>
<dbReference type="EMBL" id="UOEY01000111">
    <property type="protein sequence ID" value="VAW40808.1"/>
    <property type="molecule type" value="Genomic_DNA"/>
</dbReference>
<dbReference type="GO" id="GO:1990281">
    <property type="term" value="C:efflux pump complex"/>
    <property type="evidence" value="ECO:0007669"/>
    <property type="project" value="TreeGrafter"/>
</dbReference>
<comment type="subcellular location">
    <subcellularLocation>
        <location evidence="1">Cell outer membrane</location>
    </subcellularLocation>
</comment>
<evidence type="ECO:0000313" key="8">
    <source>
        <dbReference type="EMBL" id="VAW40808.1"/>
    </source>
</evidence>
<dbReference type="PANTHER" id="PTHR30026">
    <property type="entry name" value="OUTER MEMBRANE PROTEIN TOLC"/>
    <property type="match status" value="1"/>
</dbReference>
<evidence type="ECO:0008006" key="9">
    <source>
        <dbReference type="Google" id="ProtNLM"/>
    </source>
</evidence>
<evidence type="ECO:0000256" key="6">
    <source>
        <dbReference type="ARBA" id="ARBA00023237"/>
    </source>
</evidence>
<dbReference type="AlphaFoldDB" id="A0A3B0VAU2"/>
<dbReference type="GO" id="GO:0015562">
    <property type="term" value="F:efflux transmembrane transporter activity"/>
    <property type="evidence" value="ECO:0007669"/>
    <property type="project" value="InterPro"/>
</dbReference>
<dbReference type="Pfam" id="PF02321">
    <property type="entry name" value="OEP"/>
    <property type="match status" value="1"/>
</dbReference>